<dbReference type="Proteomes" id="UP000054843">
    <property type="component" value="Unassembled WGS sequence"/>
</dbReference>
<dbReference type="GO" id="GO:0015074">
    <property type="term" value="P:DNA integration"/>
    <property type="evidence" value="ECO:0007669"/>
    <property type="project" value="InterPro"/>
</dbReference>
<dbReference type="InterPro" id="IPR001584">
    <property type="entry name" value="Integrase_cat-core"/>
</dbReference>
<dbReference type="InterPro" id="IPR036397">
    <property type="entry name" value="RNaseH_sf"/>
</dbReference>
<dbReference type="PROSITE" id="PS50994">
    <property type="entry name" value="INTEGRASE"/>
    <property type="match status" value="1"/>
</dbReference>
<dbReference type="SUPFAM" id="SSF53098">
    <property type="entry name" value="Ribonuclease H-like"/>
    <property type="match status" value="1"/>
</dbReference>
<evidence type="ECO:0000259" key="1">
    <source>
        <dbReference type="PROSITE" id="PS50994"/>
    </source>
</evidence>
<proteinExistence type="predicted"/>
<accession>A0A0V1M8J0</accession>
<evidence type="ECO:0000313" key="2">
    <source>
        <dbReference type="EMBL" id="KRZ67856.1"/>
    </source>
</evidence>
<comment type="caution">
    <text evidence="2">The sequence shown here is derived from an EMBL/GenBank/DDBJ whole genome shotgun (WGS) entry which is preliminary data.</text>
</comment>
<dbReference type="Gene3D" id="3.30.420.10">
    <property type="entry name" value="Ribonuclease H-like superfamily/Ribonuclease H"/>
    <property type="match status" value="1"/>
</dbReference>
<protein>
    <submittedName>
        <fullName evidence="2">KRAB-A domain-containing protein 2</fullName>
    </submittedName>
</protein>
<sequence>MFHAINAAHQKIGHGGEKKKTFLEAQNKWTNVTQEACYLILTFCEECHKKRARKLPKSLVVKPLVSTNLMSQAQVDLINFQTMPDGDFKFIMTYLNHFAKFCILSPLKSKQAEEVASKLLEIFFTFSCSGILQSDNGRVFSNAIISELKICWPELKLVTGQSPFKVTFGMEPRIGLESYVLPKSLVDAVKTEEETEEFLTSPREVMQKCLNHV</sequence>
<dbReference type="AlphaFoldDB" id="A0A0V1M8J0"/>
<organism evidence="2 3">
    <name type="scientific">Trichinella papuae</name>
    <dbReference type="NCBI Taxonomy" id="268474"/>
    <lineage>
        <taxon>Eukaryota</taxon>
        <taxon>Metazoa</taxon>
        <taxon>Ecdysozoa</taxon>
        <taxon>Nematoda</taxon>
        <taxon>Enoplea</taxon>
        <taxon>Dorylaimia</taxon>
        <taxon>Trichinellida</taxon>
        <taxon>Trichinellidae</taxon>
        <taxon>Trichinella</taxon>
    </lineage>
</organism>
<dbReference type="EMBL" id="JYDO01000183">
    <property type="protein sequence ID" value="KRZ67856.1"/>
    <property type="molecule type" value="Genomic_DNA"/>
</dbReference>
<dbReference type="STRING" id="268474.A0A0V1M8J0"/>
<keyword evidence="3" id="KW-1185">Reference proteome</keyword>
<dbReference type="InterPro" id="IPR012337">
    <property type="entry name" value="RNaseH-like_sf"/>
</dbReference>
<name>A0A0V1M8J0_9BILA</name>
<reference evidence="2 3" key="1">
    <citation type="submission" date="2015-01" db="EMBL/GenBank/DDBJ databases">
        <title>Evolution of Trichinella species and genotypes.</title>
        <authorList>
            <person name="Korhonen P.K."/>
            <person name="Edoardo P."/>
            <person name="Giuseppe L.R."/>
            <person name="Gasser R.B."/>
        </authorList>
    </citation>
    <scope>NUCLEOTIDE SEQUENCE [LARGE SCALE GENOMIC DNA]</scope>
    <source>
        <strain evidence="2">ISS1980</strain>
    </source>
</reference>
<gene>
    <name evidence="2" type="primary">KRBA2</name>
    <name evidence="2" type="ORF">T10_3746</name>
</gene>
<feature type="domain" description="Integrase catalytic" evidence="1">
    <location>
        <begin position="59"/>
        <end position="148"/>
    </location>
</feature>
<evidence type="ECO:0000313" key="3">
    <source>
        <dbReference type="Proteomes" id="UP000054843"/>
    </source>
</evidence>
<dbReference type="GO" id="GO:0003676">
    <property type="term" value="F:nucleic acid binding"/>
    <property type="evidence" value="ECO:0007669"/>
    <property type="project" value="InterPro"/>
</dbReference>